<evidence type="ECO:0000256" key="1">
    <source>
        <dbReference type="SAM" id="Phobius"/>
    </source>
</evidence>
<feature type="transmembrane region" description="Helical" evidence="1">
    <location>
        <begin position="48"/>
        <end position="71"/>
    </location>
</feature>
<keyword evidence="1" id="KW-0812">Transmembrane</keyword>
<dbReference type="EMBL" id="JAAAHS010000062">
    <property type="protein sequence ID" value="NBE51985.1"/>
    <property type="molecule type" value="Genomic_DNA"/>
</dbReference>
<reference evidence="2" key="1">
    <citation type="submission" date="2020-01" db="EMBL/GenBank/DDBJ databases">
        <title>Whole-genome analyses of novel actinobacteria.</title>
        <authorList>
            <person name="Sahin N."/>
        </authorList>
    </citation>
    <scope>NUCLEOTIDE SEQUENCE</scope>
    <source>
        <strain evidence="2">YC537</strain>
    </source>
</reference>
<proteinExistence type="predicted"/>
<gene>
    <name evidence="2" type="ORF">GUY60_11225</name>
</gene>
<accession>A0A964XK94</accession>
<evidence type="ECO:0000313" key="2">
    <source>
        <dbReference type="EMBL" id="NBE51985.1"/>
    </source>
</evidence>
<keyword evidence="1" id="KW-0472">Membrane</keyword>
<sequence>MPDHIHGDRDHSPHCTICLAREHTDYDAERAKDAAKYESVQATSSGPLLLWGCLLVCAIVATGLLIPVIAWRLS</sequence>
<organism evidence="2 3">
    <name type="scientific">Streptomyces boluensis</name>
    <dbReference type="NCBI Taxonomy" id="1775135"/>
    <lineage>
        <taxon>Bacteria</taxon>
        <taxon>Bacillati</taxon>
        <taxon>Actinomycetota</taxon>
        <taxon>Actinomycetes</taxon>
        <taxon>Kitasatosporales</taxon>
        <taxon>Streptomycetaceae</taxon>
        <taxon>Streptomyces</taxon>
    </lineage>
</organism>
<name>A0A964XK94_9ACTN</name>
<keyword evidence="1" id="KW-1133">Transmembrane helix</keyword>
<evidence type="ECO:0000313" key="3">
    <source>
        <dbReference type="Proteomes" id="UP000598297"/>
    </source>
</evidence>
<dbReference type="Proteomes" id="UP000598297">
    <property type="component" value="Unassembled WGS sequence"/>
</dbReference>
<dbReference type="AlphaFoldDB" id="A0A964XK94"/>
<keyword evidence="3" id="KW-1185">Reference proteome</keyword>
<protein>
    <submittedName>
        <fullName evidence="2">Uncharacterized protein</fullName>
    </submittedName>
</protein>
<comment type="caution">
    <text evidence="2">The sequence shown here is derived from an EMBL/GenBank/DDBJ whole genome shotgun (WGS) entry which is preliminary data.</text>
</comment>
<dbReference type="RefSeq" id="WP_161696491.1">
    <property type="nucleotide sequence ID" value="NZ_JAAAHS010000062.1"/>
</dbReference>